<dbReference type="EMBL" id="CWKH01000002">
    <property type="protein sequence ID" value="CRZ16818.1"/>
    <property type="molecule type" value="Genomic_DNA"/>
</dbReference>
<keyword evidence="10" id="KW-1185">Reference proteome</keyword>
<evidence type="ECO:0000313" key="10">
    <source>
        <dbReference type="Proteomes" id="UP000199147"/>
    </source>
</evidence>
<feature type="region of interest" description="Disordered" evidence="6">
    <location>
        <begin position="41"/>
        <end position="71"/>
    </location>
</feature>
<feature type="domain" description="Thioredoxin" evidence="8">
    <location>
        <begin position="39"/>
        <end position="245"/>
    </location>
</feature>
<keyword evidence="2" id="KW-0732">Signal</keyword>
<dbReference type="InterPro" id="IPR036249">
    <property type="entry name" value="Thioredoxin-like_sf"/>
</dbReference>
<keyword evidence="7" id="KW-0472">Membrane</keyword>
<evidence type="ECO:0000256" key="2">
    <source>
        <dbReference type="ARBA" id="ARBA00022729"/>
    </source>
</evidence>
<protein>
    <submittedName>
        <fullName evidence="9">DSBA oxidoreductase</fullName>
    </submittedName>
</protein>
<dbReference type="GO" id="GO:0016491">
    <property type="term" value="F:oxidoreductase activity"/>
    <property type="evidence" value="ECO:0007669"/>
    <property type="project" value="UniProtKB-KW"/>
</dbReference>
<dbReference type="Gene3D" id="3.40.30.10">
    <property type="entry name" value="Glutaredoxin"/>
    <property type="match status" value="1"/>
</dbReference>
<feature type="compositionally biased region" description="Polar residues" evidence="6">
    <location>
        <begin position="41"/>
        <end position="52"/>
    </location>
</feature>
<dbReference type="AlphaFoldDB" id="A0A0H5RSC1"/>
<dbReference type="Proteomes" id="UP000199147">
    <property type="component" value="Unassembled WGS sequence"/>
</dbReference>
<keyword evidence="5" id="KW-0676">Redox-active center</keyword>
<evidence type="ECO:0000256" key="7">
    <source>
        <dbReference type="SAM" id="Phobius"/>
    </source>
</evidence>
<dbReference type="SUPFAM" id="SSF52833">
    <property type="entry name" value="Thioredoxin-like"/>
    <property type="match status" value="1"/>
</dbReference>
<organism evidence="9 10">
    <name type="scientific">Mycolicibacterium neworleansense</name>
    <dbReference type="NCBI Taxonomy" id="146018"/>
    <lineage>
        <taxon>Bacteria</taxon>
        <taxon>Bacillati</taxon>
        <taxon>Actinomycetota</taxon>
        <taxon>Actinomycetes</taxon>
        <taxon>Mycobacteriales</taxon>
        <taxon>Mycobacteriaceae</taxon>
        <taxon>Mycolicibacterium</taxon>
    </lineage>
</organism>
<keyword evidence="4" id="KW-1015">Disulfide bond</keyword>
<evidence type="ECO:0000256" key="4">
    <source>
        <dbReference type="ARBA" id="ARBA00023157"/>
    </source>
</evidence>
<evidence type="ECO:0000259" key="8">
    <source>
        <dbReference type="PROSITE" id="PS51352"/>
    </source>
</evidence>
<comment type="similarity">
    <text evidence="1">Belongs to the thioredoxin family. DsbA subfamily.</text>
</comment>
<sequence>MSGRRENVNKDLVFIGGLVVIAAALIAYLLIRPGDDAVSAAPTTGPSVTSLSDAEAAGGSLDGRRPPVERRQAGDPLALGATDAAVALVVFSDYRCPFCAKFSRDIEPELVKRYVDAGQLRIEWRDFPIFGPQSMSAARAGRAAAEQGKFWEFNRAVYAAAPERSKADLTDAALIEYAREAGVPDIGRFTAGLRGNTFDAAINADLARGTAIGVPSTPAFLINDVPMLGAQPTEEFVRAIDAALAAR</sequence>
<dbReference type="InterPro" id="IPR013766">
    <property type="entry name" value="Thioredoxin_domain"/>
</dbReference>
<feature type="transmembrane region" description="Helical" evidence="7">
    <location>
        <begin position="12"/>
        <end position="31"/>
    </location>
</feature>
<evidence type="ECO:0000256" key="6">
    <source>
        <dbReference type="SAM" id="MobiDB-lite"/>
    </source>
</evidence>
<dbReference type="PANTHER" id="PTHR13887:SF14">
    <property type="entry name" value="DISULFIDE BOND FORMATION PROTEIN D"/>
    <property type="match status" value="1"/>
</dbReference>
<dbReference type="OrthoDB" id="117402at2"/>
<dbReference type="PROSITE" id="PS51352">
    <property type="entry name" value="THIOREDOXIN_2"/>
    <property type="match status" value="1"/>
</dbReference>
<gene>
    <name evidence="9" type="ORF">BN2156_03691</name>
</gene>
<evidence type="ECO:0000256" key="1">
    <source>
        <dbReference type="ARBA" id="ARBA00005791"/>
    </source>
</evidence>
<keyword evidence="7" id="KW-0812">Transmembrane</keyword>
<dbReference type="InterPro" id="IPR012336">
    <property type="entry name" value="Thioredoxin-like_fold"/>
</dbReference>
<keyword evidence="3" id="KW-0560">Oxidoreductase</keyword>
<evidence type="ECO:0000313" key="9">
    <source>
        <dbReference type="EMBL" id="CRZ16818.1"/>
    </source>
</evidence>
<dbReference type="RefSeq" id="WP_090516430.1">
    <property type="nucleotide sequence ID" value="NZ_CWKH01000002.1"/>
</dbReference>
<dbReference type="Pfam" id="PF13462">
    <property type="entry name" value="Thioredoxin_4"/>
    <property type="match status" value="1"/>
</dbReference>
<accession>A0A0H5RSC1</accession>
<feature type="compositionally biased region" description="Basic and acidic residues" evidence="6">
    <location>
        <begin position="62"/>
        <end position="71"/>
    </location>
</feature>
<dbReference type="STRING" id="146018.BN2156_03691"/>
<keyword evidence="7" id="KW-1133">Transmembrane helix</keyword>
<dbReference type="PANTHER" id="PTHR13887">
    <property type="entry name" value="GLUTATHIONE S-TRANSFERASE KAPPA"/>
    <property type="match status" value="1"/>
</dbReference>
<evidence type="ECO:0000256" key="3">
    <source>
        <dbReference type="ARBA" id="ARBA00023002"/>
    </source>
</evidence>
<reference evidence="10" key="1">
    <citation type="submission" date="2015-07" db="EMBL/GenBank/DDBJ databases">
        <authorList>
            <person name="Urmite Genomes"/>
        </authorList>
    </citation>
    <scope>NUCLEOTIDE SEQUENCE [LARGE SCALE GENOMIC DNA]</scope>
    <source>
        <strain evidence="10">type strain: ATCC 49404</strain>
    </source>
</reference>
<name>A0A0H5RSC1_9MYCO</name>
<proteinExistence type="inferred from homology"/>
<evidence type="ECO:0000256" key="5">
    <source>
        <dbReference type="ARBA" id="ARBA00023284"/>
    </source>
</evidence>